<evidence type="ECO:0000313" key="4">
    <source>
        <dbReference type="EMBL" id="KAH6595985.1"/>
    </source>
</evidence>
<protein>
    <submittedName>
        <fullName evidence="4">Uncharacterized protein</fullName>
    </submittedName>
</protein>
<feature type="region of interest" description="Disordered" evidence="2">
    <location>
        <begin position="23"/>
        <end position="65"/>
    </location>
</feature>
<keyword evidence="3" id="KW-0732">Signal</keyword>
<evidence type="ECO:0000256" key="2">
    <source>
        <dbReference type="SAM" id="MobiDB-lite"/>
    </source>
</evidence>
<evidence type="ECO:0000256" key="3">
    <source>
        <dbReference type="SAM" id="SignalP"/>
    </source>
</evidence>
<dbReference type="EMBL" id="JAFCIX010000260">
    <property type="protein sequence ID" value="KAH6595985.1"/>
    <property type="molecule type" value="Genomic_DNA"/>
</dbReference>
<proteinExistence type="predicted"/>
<keyword evidence="5" id="KW-1185">Reference proteome</keyword>
<sequence>MRVNVLVAAAMVITCVNASGRGRPRGYSRDHDAGLGSVSSPPELSENDGGPLQESGPKKEEQDDYPIAYDTDNDLACTLLLLELRDLQEDIICLDGLFHEQMSISLDSKDKVKNVNTEEIKGHSASQDEATSELEKIKEELASLEQTYHGIWDQFVRIGCSIKSHNLLSPKEMMKKGYFSKWQDGVTRL</sequence>
<comment type="caution">
    <text evidence="4">The sequence shown here is derived from an EMBL/GenBank/DDBJ whole genome shotgun (WGS) entry which is preliminary data.</text>
</comment>
<accession>A0ABQ8FCP1</accession>
<reference evidence="4 5" key="1">
    <citation type="submission" date="2021-02" db="EMBL/GenBank/DDBJ databases">
        <title>Variation within the Batrachochytrium salamandrivorans European outbreak.</title>
        <authorList>
            <person name="Kelly M."/>
            <person name="Pasmans F."/>
            <person name="Shea T.P."/>
            <person name="Munoz J.F."/>
            <person name="Carranza S."/>
            <person name="Cuomo C.A."/>
            <person name="Martel A."/>
        </authorList>
    </citation>
    <scope>NUCLEOTIDE SEQUENCE [LARGE SCALE GENOMIC DNA]</scope>
    <source>
        <strain evidence="4 5">AMFP18/2</strain>
    </source>
</reference>
<feature type="coiled-coil region" evidence="1">
    <location>
        <begin position="120"/>
        <end position="147"/>
    </location>
</feature>
<dbReference type="Proteomes" id="UP001648503">
    <property type="component" value="Unassembled WGS sequence"/>
</dbReference>
<evidence type="ECO:0000313" key="5">
    <source>
        <dbReference type="Proteomes" id="UP001648503"/>
    </source>
</evidence>
<feature type="chain" id="PRO_5046694230" evidence="3">
    <location>
        <begin position="19"/>
        <end position="189"/>
    </location>
</feature>
<evidence type="ECO:0000256" key="1">
    <source>
        <dbReference type="SAM" id="Coils"/>
    </source>
</evidence>
<feature type="signal peptide" evidence="3">
    <location>
        <begin position="1"/>
        <end position="18"/>
    </location>
</feature>
<keyword evidence="1" id="KW-0175">Coiled coil</keyword>
<name>A0ABQ8FCP1_9FUNG</name>
<gene>
    <name evidence="4" type="ORF">BASA50_005458</name>
</gene>
<organism evidence="4 5">
    <name type="scientific">Batrachochytrium salamandrivorans</name>
    <dbReference type="NCBI Taxonomy" id="1357716"/>
    <lineage>
        <taxon>Eukaryota</taxon>
        <taxon>Fungi</taxon>
        <taxon>Fungi incertae sedis</taxon>
        <taxon>Chytridiomycota</taxon>
        <taxon>Chytridiomycota incertae sedis</taxon>
        <taxon>Chytridiomycetes</taxon>
        <taxon>Rhizophydiales</taxon>
        <taxon>Rhizophydiales incertae sedis</taxon>
        <taxon>Batrachochytrium</taxon>
    </lineage>
</organism>